<evidence type="ECO:0000259" key="3">
    <source>
        <dbReference type="PROSITE" id="PS51208"/>
    </source>
</evidence>
<feature type="domain" description="Autotransporter" evidence="3">
    <location>
        <begin position="863"/>
        <end position="1140"/>
    </location>
</feature>
<evidence type="ECO:0000313" key="5">
    <source>
        <dbReference type="Proteomes" id="UP000216147"/>
    </source>
</evidence>
<evidence type="ECO:0000256" key="1">
    <source>
        <dbReference type="SAM" id="MobiDB-lite"/>
    </source>
</evidence>
<evidence type="ECO:0000256" key="2">
    <source>
        <dbReference type="SAM" id="SignalP"/>
    </source>
</evidence>
<sequence>MLARYALAVALAPLMAASGAIAQVVISTTQTTPVVTSTALGGGDLRIEEDGAIELSSGVAITRDSTSQVVMDEGSVIQFEDAADGSTGILLRGGHAGALVVGGVISIIDTLDETEDEDEDGDGDGPFATGTGRYGIRVAGEGDQIGDITIEDTGSVYVEGNQSYGVSVETDVLGDIDILGSVTALGTDVFGVRLAGDVSGSVLLSGSSVSATGANAVGLSTEGRIGGRLQIQSTVTSNGFRYTSAPTSVSDLEEEERDDVDLADDTLYLEDLDADDLLQGGSAVVIAGDVAGGVLLGATPTYAAGGGDEDDADRDGVEDGEEDDDADGIKNEDDEDLDGDGIPDENEGTASLTSYGSAPALVLGAVGRDIAIGAVGQGDDAFGLINEGSISAVGVYDGLEAVAVSIGVAGGGAVRIDGGIRNDNTISASSSEASSTAIRISAGAVATMLRSDGLIQAVATTEGVHAATGVLVEAGGSLQSIVNSGTIAGVVYGEAGAAIAVRDLSGSLERVENTGSIYASLIATDDLNDLDDDNEDGEDEVETGRSIALDLSAATAGVTIVQRSESDQHLTDTDGDDVYDDEDTDDDGDGVLDPDDDDDNDNDNDGVYNYDEALISGDILLGAGDDHLDVRNGSVVGDVTFGSGQDRLSLTGSAVLRGALADADGRLDILVEGATLDARQNSALAVSSLTVGRGGELVVSIDPAAGAAGGFLVSGAATFADTSAVGVRLTSLVDQNRRFTIVSAGNLSYGSASSRLSDETAPYLVVADFTVDRAANALNIDIRRRTPEEMSLSGVETSAYDAFYAALSRDDDVRDAFLAIETREDFLNLYEQALPDHSGGTLQSLASGVDAVTRALVGRNAVVSPGEVSGWVQEINFYADKDKTETYGFRSEGFGVAGGYERGTGAGVIGTSFAITSSDLQDPESEAEEMLSATLVEMGLYWRAQGRGWTAWSRAAAGYASFHSIRTLVDENLQVETEADWSGYSLSAAGGLAFEHRFGRLTVRPEAYAEVFALHEGSRREEGGGDSIDLEVASRDGALANAVALLNLGYSFGADDWIRPELRLGWKQTLSYDPGDTVARYLSGGEAFVLAGETASGGGPLFGFSLNLGNAMARLTVAADAQLLEDYVRYSLLLRASYRF</sequence>
<accession>A0A258HLI6</accession>
<feature type="compositionally biased region" description="Acidic residues" evidence="1">
    <location>
        <begin position="113"/>
        <end position="123"/>
    </location>
</feature>
<feature type="region of interest" description="Disordered" evidence="1">
    <location>
        <begin position="562"/>
        <end position="608"/>
    </location>
</feature>
<feature type="region of interest" description="Disordered" evidence="1">
    <location>
        <begin position="301"/>
        <end position="352"/>
    </location>
</feature>
<dbReference type="InterPro" id="IPR005546">
    <property type="entry name" value="Autotransporte_beta"/>
</dbReference>
<feature type="compositionally biased region" description="Acidic residues" evidence="1">
    <location>
        <begin position="307"/>
        <end position="347"/>
    </location>
</feature>
<gene>
    <name evidence="4" type="ORF">B7Y86_05260</name>
</gene>
<dbReference type="SMART" id="SM00869">
    <property type="entry name" value="Autotransporter"/>
    <property type="match status" value="1"/>
</dbReference>
<dbReference type="PROSITE" id="PS51208">
    <property type="entry name" value="AUTOTRANSPORTER"/>
    <property type="match status" value="1"/>
</dbReference>
<protein>
    <recommendedName>
        <fullName evidence="3">Autotransporter domain-containing protein</fullName>
    </recommendedName>
</protein>
<dbReference type="AlphaFoldDB" id="A0A258HLI6"/>
<organism evidence="4 5">
    <name type="scientific">Brevundimonas subvibrioides</name>
    <dbReference type="NCBI Taxonomy" id="74313"/>
    <lineage>
        <taxon>Bacteria</taxon>
        <taxon>Pseudomonadati</taxon>
        <taxon>Pseudomonadota</taxon>
        <taxon>Alphaproteobacteria</taxon>
        <taxon>Caulobacterales</taxon>
        <taxon>Caulobacteraceae</taxon>
        <taxon>Brevundimonas</taxon>
    </lineage>
</organism>
<dbReference type="EMBL" id="NCEQ01000004">
    <property type="protein sequence ID" value="OYX57875.1"/>
    <property type="molecule type" value="Genomic_DNA"/>
</dbReference>
<feature type="signal peptide" evidence="2">
    <location>
        <begin position="1"/>
        <end position="22"/>
    </location>
</feature>
<feature type="compositionally biased region" description="Acidic residues" evidence="1">
    <location>
        <begin position="573"/>
        <end position="604"/>
    </location>
</feature>
<dbReference type="SUPFAM" id="SSF103515">
    <property type="entry name" value="Autotransporter"/>
    <property type="match status" value="1"/>
</dbReference>
<reference evidence="4 5" key="1">
    <citation type="submission" date="2017-03" db="EMBL/GenBank/DDBJ databases">
        <title>Lifting the veil on microbial sulfur biogeochemistry in mining wastewaters.</title>
        <authorList>
            <person name="Kantor R.S."/>
            <person name="Colenbrander Nelson T."/>
            <person name="Marshall S."/>
            <person name="Bennett D."/>
            <person name="Apte S."/>
            <person name="Camacho D."/>
            <person name="Thomas B.C."/>
            <person name="Warren L.A."/>
            <person name="Banfield J.F."/>
        </authorList>
    </citation>
    <scope>NUCLEOTIDE SEQUENCE [LARGE SCALE GENOMIC DNA]</scope>
    <source>
        <strain evidence="4">32-68-21</strain>
    </source>
</reference>
<keyword evidence="2" id="KW-0732">Signal</keyword>
<feature type="chain" id="PRO_5013011202" description="Autotransporter domain-containing protein" evidence="2">
    <location>
        <begin position="23"/>
        <end position="1140"/>
    </location>
</feature>
<proteinExistence type="predicted"/>
<comment type="caution">
    <text evidence="4">The sequence shown here is derived from an EMBL/GenBank/DDBJ whole genome shotgun (WGS) entry which is preliminary data.</text>
</comment>
<name>A0A258HLI6_9CAUL</name>
<feature type="region of interest" description="Disordered" evidence="1">
    <location>
        <begin position="240"/>
        <end position="259"/>
    </location>
</feature>
<feature type="compositionally biased region" description="Polar residues" evidence="1">
    <location>
        <begin position="240"/>
        <end position="250"/>
    </location>
</feature>
<feature type="region of interest" description="Disordered" evidence="1">
    <location>
        <begin position="113"/>
        <end position="133"/>
    </location>
</feature>
<dbReference type="InterPro" id="IPR036709">
    <property type="entry name" value="Autotransporte_beta_dom_sf"/>
</dbReference>
<evidence type="ECO:0000313" key="4">
    <source>
        <dbReference type="EMBL" id="OYX57875.1"/>
    </source>
</evidence>
<dbReference type="Proteomes" id="UP000216147">
    <property type="component" value="Unassembled WGS sequence"/>
</dbReference>